<keyword evidence="8 11" id="KW-0472">Membrane</keyword>
<evidence type="ECO:0000256" key="1">
    <source>
        <dbReference type="ARBA" id="ARBA00004448"/>
    </source>
</evidence>
<proteinExistence type="inferred from homology"/>
<gene>
    <name evidence="13" type="ORF">T440DRAFT_467156</name>
</gene>
<feature type="region of interest" description="Disordered" evidence="10">
    <location>
        <begin position="498"/>
        <end position="531"/>
    </location>
</feature>
<feature type="region of interest" description="Disordered" evidence="10">
    <location>
        <begin position="569"/>
        <end position="600"/>
    </location>
</feature>
<protein>
    <recommendedName>
        <fullName evidence="12">Membrane insertase YidC/Oxa/ALB C-terminal domain-containing protein</fullName>
    </recommendedName>
</protein>
<evidence type="ECO:0000256" key="4">
    <source>
        <dbReference type="ARBA" id="ARBA00022792"/>
    </source>
</evidence>
<dbReference type="AlphaFoldDB" id="A0A6A7B9M4"/>
<evidence type="ECO:0000256" key="6">
    <source>
        <dbReference type="ARBA" id="ARBA00022989"/>
    </source>
</evidence>
<dbReference type="EMBL" id="MU006300">
    <property type="protein sequence ID" value="KAF2851902.1"/>
    <property type="molecule type" value="Genomic_DNA"/>
</dbReference>
<keyword evidence="3 9" id="KW-0812">Transmembrane</keyword>
<evidence type="ECO:0000256" key="7">
    <source>
        <dbReference type="ARBA" id="ARBA00023128"/>
    </source>
</evidence>
<evidence type="ECO:0000313" key="14">
    <source>
        <dbReference type="Proteomes" id="UP000799423"/>
    </source>
</evidence>
<feature type="domain" description="Membrane insertase YidC/Oxa/ALB C-terminal" evidence="12">
    <location>
        <begin position="229"/>
        <end position="423"/>
    </location>
</feature>
<keyword evidence="5" id="KW-0809">Transit peptide</keyword>
<feature type="transmembrane region" description="Helical" evidence="11">
    <location>
        <begin position="298"/>
        <end position="320"/>
    </location>
</feature>
<keyword evidence="7" id="KW-0496">Mitochondrion</keyword>
<dbReference type="PANTHER" id="PTHR12428">
    <property type="entry name" value="OXA1"/>
    <property type="match status" value="1"/>
</dbReference>
<organism evidence="13 14">
    <name type="scientific">Plenodomus tracheiphilus IPT5</name>
    <dbReference type="NCBI Taxonomy" id="1408161"/>
    <lineage>
        <taxon>Eukaryota</taxon>
        <taxon>Fungi</taxon>
        <taxon>Dikarya</taxon>
        <taxon>Ascomycota</taxon>
        <taxon>Pezizomycotina</taxon>
        <taxon>Dothideomycetes</taxon>
        <taxon>Pleosporomycetidae</taxon>
        <taxon>Pleosporales</taxon>
        <taxon>Pleosporineae</taxon>
        <taxon>Leptosphaeriaceae</taxon>
        <taxon>Plenodomus</taxon>
    </lineage>
</organism>
<dbReference type="OrthoDB" id="2148490at2759"/>
<evidence type="ECO:0000256" key="10">
    <source>
        <dbReference type="SAM" id="MobiDB-lite"/>
    </source>
</evidence>
<keyword evidence="6 11" id="KW-1133">Transmembrane helix</keyword>
<evidence type="ECO:0000259" key="12">
    <source>
        <dbReference type="Pfam" id="PF02096"/>
    </source>
</evidence>
<dbReference type="GO" id="GO:0005743">
    <property type="term" value="C:mitochondrial inner membrane"/>
    <property type="evidence" value="ECO:0007669"/>
    <property type="project" value="UniProtKB-SubCell"/>
</dbReference>
<dbReference type="InterPro" id="IPR001708">
    <property type="entry name" value="YidC/ALB3/OXA1/COX18"/>
</dbReference>
<feature type="compositionally biased region" description="Basic and acidic residues" evidence="10">
    <location>
        <begin position="572"/>
        <end position="600"/>
    </location>
</feature>
<keyword evidence="14" id="KW-1185">Reference proteome</keyword>
<evidence type="ECO:0000256" key="11">
    <source>
        <dbReference type="SAM" id="Phobius"/>
    </source>
</evidence>
<feature type="compositionally biased region" description="Basic and acidic residues" evidence="10">
    <location>
        <begin position="511"/>
        <end position="526"/>
    </location>
</feature>
<evidence type="ECO:0000313" key="13">
    <source>
        <dbReference type="EMBL" id="KAF2851902.1"/>
    </source>
</evidence>
<feature type="transmembrane region" description="Helical" evidence="11">
    <location>
        <begin position="381"/>
        <end position="401"/>
    </location>
</feature>
<evidence type="ECO:0000256" key="3">
    <source>
        <dbReference type="ARBA" id="ARBA00022692"/>
    </source>
</evidence>
<dbReference type="PANTHER" id="PTHR12428:SF66">
    <property type="entry name" value="MITOCHONDRIAL INNER MEMBRANE PROTEIN OXA1L"/>
    <property type="match status" value="1"/>
</dbReference>
<evidence type="ECO:0000256" key="5">
    <source>
        <dbReference type="ARBA" id="ARBA00022946"/>
    </source>
</evidence>
<dbReference type="CDD" id="cd20069">
    <property type="entry name" value="5TM_Oxa1-like"/>
    <property type="match status" value="1"/>
</dbReference>
<feature type="transmembrane region" description="Helical" evidence="11">
    <location>
        <begin position="407"/>
        <end position="424"/>
    </location>
</feature>
<keyword evidence="4" id="KW-0999">Mitochondrion inner membrane</keyword>
<reference evidence="13" key="1">
    <citation type="submission" date="2020-01" db="EMBL/GenBank/DDBJ databases">
        <authorList>
            <consortium name="DOE Joint Genome Institute"/>
            <person name="Haridas S."/>
            <person name="Albert R."/>
            <person name="Binder M."/>
            <person name="Bloem J."/>
            <person name="Labutti K."/>
            <person name="Salamov A."/>
            <person name="Andreopoulos B."/>
            <person name="Baker S.E."/>
            <person name="Barry K."/>
            <person name="Bills G."/>
            <person name="Bluhm B.H."/>
            <person name="Cannon C."/>
            <person name="Castanera R."/>
            <person name="Culley D.E."/>
            <person name="Daum C."/>
            <person name="Ezra D."/>
            <person name="Gonzalez J.B."/>
            <person name="Henrissat B."/>
            <person name="Kuo A."/>
            <person name="Liang C."/>
            <person name="Lipzen A."/>
            <person name="Lutzoni F."/>
            <person name="Magnuson J."/>
            <person name="Mondo S."/>
            <person name="Nolan M."/>
            <person name="Ohm R."/>
            <person name="Pangilinan J."/>
            <person name="Park H.-J."/>
            <person name="Ramirez L."/>
            <person name="Alfaro M."/>
            <person name="Sun H."/>
            <person name="Tritt A."/>
            <person name="Yoshinaga Y."/>
            <person name="Zwiers L.-H."/>
            <person name="Turgeon B.G."/>
            <person name="Goodwin S.B."/>
            <person name="Spatafora J.W."/>
            <person name="Crous P.W."/>
            <person name="Grigoriev I.V."/>
        </authorList>
    </citation>
    <scope>NUCLEOTIDE SEQUENCE</scope>
    <source>
        <strain evidence="13">IPT5</strain>
    </source>
</reference>
<comment type="subcellular location">
    <subcellularLocation>
        <location evidence="9">Membrane</location>
        <topology evidence="9">Multi-pass membrane protein</topology>
    </subcellularLocation>
    <subcellularLocation>
        <location evidence="1">Mitochondrion inner membrane</location>
        <topology evidence="1">Multi-pass membrane protein</topology>
    </subcellularLocation>
</comment>
<evidence type="ECO:0000256" key="8">
    <source>
        <dbReference type="ARBA" id="ARBA00023136"/>
    </source>
</evidence>
<evidence type="ECO:0000256" key="9">
    <source>
        <dbReference type="RuleBase" id="RU003945"/>
    </source>
</evidence>
<dbReference type="Proteomes" id="UP000799423">
    <property type="component" value="Unassembled WGS sequence"/>
</dbReference>
<dbReference type="Pfam" id="PF02096">
    <property type="entry name" value="60KD_IMP"/>
    <property type="match status" value="1"/>
</dbReference>
<dbReference type="InterPro" id="IPR028055">
    <property type="entry name" value="YidC/Oxa/ALB_C"/>
</dbReference>
<accession>A0A6A7B9M4</accession>
<comment type="similarity">
    <text evidence="2 9">Belongs to the OXA1/ALB3/YidC family.</text>
</comment>
<dbReference type="GO" id="GO:0032979">
    <property type="term" value="P:protein insertion into mitochondrial inner membrane from matrix"/>
    <property type="evidence" value="ECO:0007669"/>
    <property type="project" value="TreeGrafter"/>
</dbReference>
<evidence type="ECO:0000256" key="2">
    <source>
        <dbReference type="ARBA" id="ARBA00009877"/>
    </source>
</evidence>
<dbReference type="GO" id="GO:0032977">
    <property type="term" value="F:membrane insertase activity"/>
    <property type="evidence" value="ECO:0007669"/>
    <property type="project" value="InterPro"/>
</dbReference>
<feature type="transmembrane region" description="Helical" evidence="11">
    <location>
        <begin position="351"/>
        <end position="369"/>
    </location>
</feature>
<sequence>MLPSRGLRPAQFVPVASRQSIALRSNASRQYSSLHRAAALSTPSCRSNPLQSARWRTGASPSSYRALTASSVRYGSWYAPWSWGKSSAPASDAVSGTSPDAVPIAEYTSRPVSEFATQHAAQHAQSAVTTATPEIAPAAIDKAAVLDGASYTAGQTAETASNLIDAQTMDQLLSMDVSPSSIATAQIDPTRLIDHAGHLKELGLDYGWGMTTIFEKAIESIYLTTGLGWAGSIALAGVGVRCVTFYFQARSSDNMAVLASMKPVTQPIQDKMEEAIARGDVAQTNLLRMQQSEVMKPYVGSMASMAGFMVVQAWVGFSAFRFLRAMGELPVPGMAHDGLLWFADLTVKDPYFILPVATTAIMYTVFKTGGETGITENAGAGAQRATIMSGMAIFIGVITAFQPAGLQLYFLVSGILGGITGWLLRQNGFRKLIGIRPIPTPESVALFSRVARGEIKLDQIKTPDGKIRYQAPNTQTPLKNKNNKRNVSTTVISGIRVKPGTPVPAHLRPAPVDKPDADGPPSRDYDFEQGAAGKPLKEKLDYYRRNYRLSFVARRMAMGFEKSMRSMGLGGKKIDVEAEKKKRKAQEWEVERRRRFENRK</sequence>
<name>A0A6A7B9M4_9PLEO</name>